<feature type="domain" description="TonB C-terminal" evidence="12">
    <location>
        <begin position="108"/>
        <end position="200"/>
    </location>
</feature>
<dbReference type="Gene3D" id="3.30.2420.10">
    <property type="entry name" value="TonB"/>
    <property type="match status" value="1"/>
</dbReference>
<evidence type="ECO:0000256" key="6">
    <source>
        <dbReference type="ARBA" id="ARBA00022692"/>
    </source>
</evidence>
<keyword evidence="4" id="KW-1003">Cell membrane</keyword>
<dbReference type="AlphaFoldDB" id="A0A845VE97"/>
<evidence type="ECO:0000256" key="3">
    <source>
        <dbReference type="ARBA" id="ARBA00022448"/>
    </source>
</evidence>
<comment type="subcellular location">
    <subcellularLocation>
        <location evidence="1">Cell inner membrane</location>
        <topology evidence="1">Single-pass membrane protein</topology>
        <orientation evidence="1">Periplasmic side</orientation>
    </subcellularLocation>
</comment>
<dbReference type="InterPro" id="IPR051045">
    <property type="entry name" value="TonB-dependent_transducer"/>
</dbReference>
<dbReference type="InterPro" id="IPR006260">
    <property type="entry name" value="TonB/TolA_C"/>
</dbReference>
<keyword evidence="14" id="KW-1185">Reference proteome</keyword>
<protein>
    <submittedName>
        <fullName evidence="13">Energy transducer TonB</fullName>
    </submittedName>
</protein>
<feature type="compositionally biased region" description="Pro residues" evidence="10">
    <location>
        <begin position="68"/>
        <end position="77"/>
    </location>
</feature>
<dbReference type="GO" id="GO:0055085">
    <property type="term" value="P:transmembrane transport"/>
    <property type="evidence" value="ECO:0007669"/>
    <property type="project" value="InterPro"/>
</dbReference>
<evidence type="ECO:0000256" key="8">
    <source>
        <dbReference type="ARBA" id="ARBA00022989"/>
    </source>
</evidence>
<reference evidence="13 14" key="1">
    <citation type="submission" date="2020-02" db="EMBL/GenBank/DDBJ databases">
        <authorList>
            <person name="Zhang X.-Y."/>
        </authorList>
    </citation>
    <scope>NUCLEOTIDE SEQUENCE [LARGE SCALE GENOMIC DNA]</scope>
    <source>
        <strain evidence="13 14">C33</strain>
    </source>
</reference>
<dbReference type="RefSeq" id="WP_164210980.1">
    <property type="nucleotide sequence ID" value="NZ_JAAGSC010000040.1"/>
</dbReference>
<dbReference type="GO" id="GO:0015031">
    <property type="term" value="P:protein transport"/>
    <property type="evidence" value="ECO:0007669"/>
    <property type="project" value="UniProtKB-KW"/>
</dbReference>
<feature type="region of interest" description="Disordered" evidence="10">
    <location>
        <begin position="51"/>
        <end position="81"/>
    </location>
</feature>
<dbReference type="PANTHER" id="PTHR33446">
    <property type="entry name" value="PROTEIN TONB-RELATED"/>
    <property type="match status" value="1"/>
</dbReference>
<evidence type="ECO:0000256" key="10">
    <source>
        <dbReference type="SAM" id="MobiDB-lite"/>
    </source>
</evidence>
<evidence type="ECO:0000256" key="5">
    <source>
        <dbReference type="ARBA" id="ARBA00022519"/>
    </source>
</evidence>
<comment type="similarity">
    <text evidence="2">Belongs to the TonB family.</text>
</comment>
<feature type="transmembrane region" description="Helical" evidence="11">
    <location>
        <begin position="7"/>
        <end position="29"/>
    </location>
</feature>
<proteinExistence type="inferred from homology"/>
<gene>
    <name evidence="13" type="ORF">G3I74_07560</name>
</gene>
<evidence type="ECO:0000313" key="14">
    <source>
        <dbReference type="Proteomes" id="UP000484885"/>
    </source>
</evidence>
<dbReference type="NCBIfam" id="TIGR01352">
    <property type="entry name" value="tonB_Cterm"/>
    <property type="match status" value="1"/>
</dbReference>
<evidence type="ECO:0000256" key="11">
    <source>
        <dbReference type="SAM" id="Phobius"/>
    </source>
</evidence>
<accession>A0A845VE97</accession>
<keyword evidence="9 11" id="KW-0472">Membrane</keyword>
<keyword evidence="5" id="KW-0997">Cell inner membrane</keyword>
<dbReference type="PROSITE" id="PS52015">
    <property type="entry name" value="TONB_CTD"/>
    <property type="match status" value="1"/>
</dbReference>
<evidence type="ECO:0000256" key="1">
    <source>
        <dbReference type="ARBA" id="ARBA00004383"/>
    </source>
</evidence>
<sequence>MSSVIRLVTGLPGAIIVTSVLFLLLATVIQQNQEVQLSEDRSVEINVLRQLEDTSQQRPEDFQRPVLDQPPPPPPTVSDPSFRPSMAVQMGALPDFSGTDIDIGTGFNPDRDAQPLVRIPPQYPTQCMRSASEIETVVVEFDVTPEGQVVNPRVLDATNSCFNRAALRAVQRWRYQPRVIDGVAQPRYGVRTAIDFGMEE</sequence>
<evidence type="ECO:0000313" key="13">
    <source>
        <dbReference type="EMBL" id="NDY95579.1"/>
    </source>
</evidence>
<name>A0A845VE97_9GAMM</name>
<keyword evidence="6 11" id="KW-0812">Transmembrane</keyword>
<dbReference type="SUPFAM" id="SSF74653">
    <property type="entry name" value="TolA/TonB C-terminal domain"/>
    <property type="match status" value="1"/>
</dbReference>
<keyword evidence="8 11" id="KW-1133">Transmembrane helix</keyword>
<dbReference type="InterPro" id="IPR037682">
    <property type="entry name" value="TonB_C"/>
</dbReference>
<evidence type="ECO:0000256" key="2">
    <source>
        <dbReference type="ARBA" id="ARBA00006555"/>
    </source>
</evidence>
<dbReference type="EMBL" id="JAAGSC010000040">
    <property type="protein sequence ID" value="NDY95579.1"/>
    <property type="molecule type" value="Genomic_DNA"/>
</dbReference>
<evidence type="ECO:0000256" key="9">
    <source>
        <dbReference type="ARBA" id="ARBA00023136"/>
    </source>
</evidence>
<evidence type="ECO:0000256" key="7">
    <source>
        <dbReference type="ARBA" id="ARBA00022927"/>
    </source>
</evidence>
<evidence type="ECO:0000259" key="12">
    <source>
        <dbReference type="PROSITE" id="PS52015"/>
    </source>
</evidence>
<comment type="caution">
    <text evidence="13">The sequence shown here is derived from an EMBL/GenBank/DDBJ whole genome shotgun (WGS) entry which is preliminary data.</text>
</comment>
<dbReference type="GO" id="GO:0005886">
    <property type="term" value="C:plasma membrane"/>
    <property type="evidence" value="ECO:0007669"/>
    <property type="project" value="UniProtKB-SubCell"/>
</dbReference>
<keyword evidence="3" id="KW-0813">Transport</keyword>
<evidence type="ECO:0000256" key="4">
    <source>
        <dbReference type="ARBA" id="ARBA00022475"/>
    </source>
</evidence>
<keyword evidence="7" id="KW-0653">Protein transport</keyword>
<dbReference type="Proteomes" id="UP000484885">
    <property type="component" value="Unassembled WGS sequence"/>
</dbReference>
<organism evidence="13 14">
    <name type="scientific">Wenzhouxiangella limi</name>
    <dbReference type="NCBI Taxonomy" id="2707351"/>
    <lineage>
        <taxon>Bacteria</taxon>
        <taxon>Pseudomonadati</taxon>
        <taxon>Pseudomonadota</taxon>
        <taxon>Gammaproteobacteria</taxon>
        <taxon>Chromatiales</taxon>
        <taxon>Wenzhouxiangellaceae</taxon>
        <taxon>Wenzhouxiangella</taxon>
    </lineage>
</organism>
<dbReference type="Pfam" id="PF03544">
    <property type="entry name" value="TonB_C"/>
    <property type="match status" value="1"/>
</dbReference>